<accession>A0ABX5QEI0</accession>
<protein>
    <recommendedName>
        <fullName evidence="4">HIT-type domain-containing protein</fullName>
    </recommendedName>
</protein>
<feature type="region of interest" description="Disordered" evidence="1">
    <location>
        <begin position="114"/>
        <end position="135"/>
    </location>
</feature>
<dbReference type="EMBL" id="CP035037">
    <property type="protein sequence ID" value="QAB17474.1"/>
    <property type="molecule type" value="Genomic_DNA"/>
</dbReference>
<name>A0ABX5QEI0_9MICO</name>
<dbReference type="RefSeq" id="WP_128386606.1">
    <property type="nucleotide sequence ID" value="NZ_CP035037.1"/>
</dbReference>
<reference evidence="2 3" key="1">
    <citation type="submission" date="2019-01" db="EMBL/GenBank/DDBJ databases">
        <title>Leucobacter muris sp. nov. isolated from the nose of a laboratory mouse.</title>
        <authorList>
            <person name="Benga L."/>
            <person name="Sproeer C."/>
            <person name="Schumann P."/>
            <person name="Verbarg S."/>
            <person name="Bunk B."/>
            <person name="Engelhardt E."/>
            <person name="Benten P.M."/>
            <person name="Sager M."/>
        </authorList>
    </citation>
    <scope>NUCLEOTIDE SEQUENCE [LARGE SCALE GENOMIC DNA]</scope>
    <source>
        <strain evidence="2 3">DSM 101948</strain>
    </source>
</reference>
<organism evidence="2 3">
    <name type="scientific">Leucobacter muris</name>
    <dbReference type="NCBI Taxonomy" id="1935379"/>
    <lineage>
        <taxon>Bacteria</taxon>
        <taxon>Bacillati</taxon>
        <taxon>Actinomycetota</taxon>
        <taxon>Actinomycetes</taxon>
        <taxon>Micrococcales</taxon>
        <taxon>Microbacteriaceae</taxon>
        <taxon>Leucobacter</taxon>
    </lineage>
</organism>
<evidence type="ECO:0000313" key="3">
    <source>
        <dbReference type="Proteomes" id="UP000285768"/>
    </source>
</evidence>
<evidence type="ECO:0000313" key="2">
    <source>
        <dbReference type="EMBL" id="QAB17474.1"/>
    </source>
</evidence>
<keyword evidence="3" id="KW-1185">Reference proteome</keyword>
<sequence length="135" mass="14867">MAKRTCKTCGKRFEGDKRRRYCSAECRSGKAAATAAPPVLRAVEPDEVPEETGPPRPRVLDLETAFEEGTELEQNLALRRHLAALLKTAAPRDAAPLSRQLREIGREIAALEAQELEEAEGAAKTPDEDWDEDAI</sequence>
<evidence type="ECO:0008006" key="4">
    <source>
        <dbReference type="Google" id="ProtNLM"/>
    </source>
</evidence>
<evidence type="ECO:0000256" key="1">
    <source>
        <dbReference type="SAM" id="MobiDB-lite"/>
    </source>
</evidence>
<proteinExistence type="predicted"/>
<gene>
    <name evidence="2" type="ORF">Leucomu_05660</name>
</gene>
<dbReference type="Proteomes" id="UP000285768">
    <property type="component" value="Chromosome"/>
</dbReference>